<evidence type="ECO:0000256" key="1">
    <source>
        <dbReference type="SAM" id="MobiDB-lite"/>
    </source>
</evidence>
<reference evidence="5 6" key="2">
    <citation type="submission" date="2016-10" db="EMBL/GenBank/DDBJ databases">
        <authorList>
            <person name="Varghese N."/>
            <person name="Submissions S."/>
        </authorList>
    </citation>
    <scope>NUCLEOTIDE SEQUENCE [LARGE SCALE GENOMIC DNA]</scope>
    <source>
        <strain evidence="3 6">CDM_1</strain>
        <strain evidence="5">CDM_6</strain>
    </source>
</reference>
<proteinExistence type="predicted"/>
<keyword evidence="5" id="KW-1185">Reference proteome</keyword>
<dbReference type="EMBL" id="FOIC01000009">
    <property type="protein sequence ID" value="SET61157.1"/>
    <property type="molecule type" value="Genomic_DNA"/>
</dbReference>
<dbReference type="InterPro" id="IPR055933">
    <property type="entry name" value="DUF7511"/>
</dbReference>
<evidence type="ECO:0000313" key="6">
    <source>
        <dbReference type="Proteomes" id="UP000324021"/>
    </source>
</evidence>
<evidence type="ECO:0000313" key="3">
    <source>
        <dbReference type="EMBL" id="SDC78241.1"/>
    </source>
</evidence>
<feature type="region of interest" description="Disordered" evidence="1">
    <location>
        <begin position="1"/>
        <end position="21"/>
    </location>
</feature>
<organism evidence="4 5">
    <name type="scientific">Natrinema hispanicum</name>
    <dbReference type="NCBI Taxonomy" id="392421"/>
    <lineage>
        <taxon>Archaea</taxon>
        <taxon>Methanobacteriati</taxon>
        <taxon>Methanobacteriota</taxon>
        <taxon>Stenosarchaea group</taxon>
        <taxon>Halobacteria</taxon>
        <taxon>Halobacteriales</taxon>
        <taxon>Natrialbaceae</taxon>
        <taxon>Natrinema</taxon>
    </lineage>
</organism>
<sequence length="76" mass="8103">MDGSADGIDEGTAHEHAAATDAVDADETVLFDAIVVRYESGSDRCTLVPHEGSTTEKLNAWLTADLELVVDLDEAR</sequence>
<dbReference type="Pfam" id="PF24351">
    <property type="entry name" value="DUF7511"/>
    <property type="match status" value="1"/>
</dbReference>
<accession>A0A1I0FSE8</accession>
<feature type="domain" description="DUF7511" evidence="2">
    <location>
        <begin position="32"/>
        <end position="76"/>
    </location>
</feature>
<evidence type="ECO:0000313" key="5">
    <source>
        <dbReference type="Proteomes" id="UP000199320"/>
    </source>
</evidence>
<reference evidence="4" key="1">
    <citation type="submission" date="2016-10" db="EMBL/GenBank/DDBJ databases">
        <authorList>
            <person name="de Groot N.N."/>
        </authorList>
    </citation>
    <scope>NUCLEOTIDE SEQUENCE [LARGE SCALE GENOMIC DNA]</scope>
    <source>
        <strain evidence="4">CDM_6</strain>
    </source>
</reference>
<protein>
    <recommendedName>
        <fullName evidence="2">DUF7511 domain-containing protein</fullName>
    </recommendedName>
</protein>
<dbReference type="Proteomes" id="UP000324021">
    <property type="component" value="Unassembled WGS sequence"/>
</dbReference>
<dbReference type="EMBL" id="FMZP01000007">
    <property type="protein sequence ID" value="SDC78241.1"/>
    <property type="molecule type" value="Genomic_DNA"/>
</dbReference>
<dbReference type="AlphaFoldDB" id="A0A1I0FSE8"/>
<gene>
    <name evidence="4" type="ORF">SAMN04488694_10966</name>
    <name evidence="3" type="ORF">SAMN05192552_100793</name>
</gene>
<evidence type="ECO:0000259" key="2">
    <source>
        <dbReference type="Pfam" id="PF24351"/>
    </source>
</evidence>
<dbReference type="Proteomes" id="UP000199320">
    <property type="component" value="Unassembled WGS sequence"/>
</dbReference>
<name>A0A1I0FSE8_9EURY</name>
<dbReference type="RefSeq" id="WP_223174697.1">
    <property type="nucleotide sequence ID" value="NZ_FMZP01000007.1"/>
</dbReference>
<evidence type="ECO:0000313" key="4">
    <source>
        <dbReference type="EMBL" id="SET61157.1"/>
    </source>
</evidence>